<evidence type="ECO:0000259" key="2">
    <source>
        <dbReference type="Pfam" id="PF00582"/>
    </source>
</evidence>
<gene>
    <name evidence="3" type="ORF">J4H85_09925</name>
</gene>
<comment type="caution">
    <text evidence="3">The sequence shown here is derived from an EMBL/GenBank/DDBJ whole genome shotgun (WGS) entry which is preliminary data.</text>
</comment>
<comment type="similarity">
    <text evidence="1">Belongs to the universal stress protein A family.</text>
</comment>
<protein>
    <submittedName>
        <fullName evidence="3">Universal stress protein</fullName>
    </submittedName>
</protein>
<reference evidence="3" key="1">
    <citation type="submission" date="2021-03" db="EMBL/GenBank/DDBJ databases">
        <title>Leucobacter chromiisoli sp. nov., isolated from chromium-containing soil of chemical plant.</title>
        <authorList>
            <person name="Xu Z."/>
        </authorList>
    </citation>
    <scope>NUCLEOTIDE SEQUENCE</scope>
    <source>
        <strain evidence="3">K 70/01</strain>
    </source>
</reference>
<dbReference type="Proteomes" id="UP000668403">
    <property type="component" value="Unassembled WGS sequence"/>
</dbReference>
<dbReference type="EMBL" id="JAGFBF010000005">
    <property type="protein sequence ID" value="MBO2990308.1"/>
    <property type="molecule type" value="Genomic_DNA"/>
</dbReference>
<dbReference type="Pfam" id="PF00582">
    <property type="entry name" value="Usp"/>
    <property type="match status" value="2"/>
</dbReference>
<sequence>MSIVVGVAPGHSASAPVHLGVLLARSYRQELVVVSICASTWPPRIGRRDAAVQEALVAGADAVLDEARALVPADLTATYETRTASSARRGLLDAAAAHGAVRLVVGAAGVAVEGVIAVGSVSTGLLQSADVPVAIAPHGFTAGPKDRLERVTAAYSGSETSAELVLGAAAVAADAGADFRVASFATRPQAVTEAAIGFTVEEDVIDEWAEVIRAHTEEILADIAEFAERPRSVDVVVGAGDTWADAISAVGWRAAEVLLVGSSSLGPLARISLGSHAMKIVRHAPVPVVLVPRRAAEAYAARAGTQ</sequence>
<evidence type="ECO:0000256" key="1">
    <source>
        <dbReference type="ARBA" id="ARBA00008791"/>
    </source>
</evidence>
<dbReference type="SUPFAM" id="SSF52402">
    <property type="entry name" value="Adenine nucleotide alpha hydrolases-like"/>
    <property type="match status" value="2"/>
</dbReference>
<keyword evidence="4" id="KW-1185">Reference proteome</keyword>
<dbReference type="InterPro" id="IPR006016">
    <property type="entry name" value="UspA"/>
</dbReference>
<feature type="domain" description="UspA" evidence="2">
    <location>
        <begin position="149"/>
        <end position="292"/>
    </location>
</feature>
<feature type="domain" description="UspA" evidence="2">
    <location>
        <begin position="2"/>
        <end position="136"/>
    </location>
</feature>
<dbReference type="PANTHER" id="PTHR31964">
    <property type="entry name" value="ADENINE NUCLEOTIDE ALPHA HYDROLASES-LIKE SUPERFAMILY PROTEIN"/>
    <property type="match status" value="1"/>
</dbReference>
<dbReference type="InterPro" id="IPR006015">
    <property type="entry name" value="Universal_stress_UspA"/>
</dbReference>
<evidence type="ECO:0000313" key="3">
    <source>
        <dbReference type="EMBL" id="MBO2990308.1"/>
    </source>
</evidence>
<dbReference type="RefSeq" id="WP_208239199.1">
    <property type="nucleotide sequence ID" value="NZ_BAAAQU010000002.1"/>
</dbReference>
<dbReference type="Gene3D" id="3.40.50.12370">
    <property type="match status" value="2"/>
</dbReference>
<dbReference type="CDD" id="cd00293">
    <property type="entry name" value="USP-like"/>
    <property type="match status" value="1"/>
</dbReference>
<dbReference type="PANTHER" id="PTHR31964:SF113">
    <property type="entry name" value="USPA DOMAIN-CONTAINING PROTEIN"/>
    <property type="match status" value="1"/>
</dbReference>
<organism evidence="3 4">
    <name type="scientific">Leucobacter tardus</name>
    <dbReference type="NCBI Taxonomy" id="501483"/>
    <lineage>
        <taxon>Bacteria</taxon>
        <taxon>Bacillati</taxon>
        <taxon>Actinomycetota</taxon>
        <taxon>Actinomycetes</taxon>
        <taxon>Micrococcales</taxon>
        <taxon>Microbacteriaceae</taxon>
        <taxon>Leucobacter</taxon>
    </lineage>
</organism>
<name>A0A939QHR9_9MICO</name>
<dbReference type="PRINTS" id="PR01438">
    <property type="entry name" value="UNVRSLSTRESS"/>
</dbReference>
<evidence type="ECO:0000313" key="4">
    <source>
        <dbReference type="Proteomes" id="UP000668403"/>
    </source>
</evidence>
<proteinExistence type="inferred from homology"/>
<accession>A0A939QHR9</accession>
<dbReference type="AlphaFoldDB" id="A0A939QHR9"/>